<comment type="caution">
    <text evidence="1">The sequence shown here is derived from an EMBL/GenBank/DDBJ whole genome shotgun (WGS) entry which is preliminary data.</text>
</comment>
<gene>
    <name evidence="1" type="ORF">D3P05_24160</name>
</gene>
<dbReference type="AlphaFoldDB" id="A0A418ZQG5"/>
<dbReference type="Proteomes" id="UP000283587">
    <property type="component" value="Unassembled WGS sequence"/>
</dbReference>
<proteinExistence type="predicted"/>
<reference evidence="2" key="1">
    <citation type="submission" date="2018-09" db="EMBL/GenBank/DDBJ databases">
        <title>Paracoccus onubensis nov. sp. a moderate halophilic bacterium isolated from Gruta de las Maravillas (Aracena, Spain).</title>
        <authorList>
            <person name="Jurado V."/>
            <person name="Gutierrez-Patricio S."/>
            <person name="Gonzalez-Pimentel J.L."/>
            <person name="Miller A.Z."/>
            <person name="Laiz L."/>
            <person name="Saiz-Jimenez C."/>
        </authorList>
    </citation>
    <scope>NUCLEOTIDE SEQUENCE [LARGE SCALE GENOMIC DNA]</scope>
    <source>
        <strain evidence="2">DSM 26381</strain>
    </source>
</reference>
<name>A0A418ZQG5_9RHOB</name>
<accession>A0A418ZQG5</accession>
<sequence>DGHAPVLPEEAVAVAEGLFWAYIRDLRLHQADLEARGKGEIDPARLKKAVETARTVREAVHLLMVERNKVDKLRKDIAGGVGGGSLDLDAARDEIGRRLACLRRAAAG</sequence>
<keyword evidence="2" id="KW-1185">Reference proteome</keyword>
<dbReference type="EMBL" id="QZEW01000240">
    <property type="protein sequence ID" value="RJK97301.1"/>
    <property type="molecule type" value="Genomic_DNA"/>
</dbReference>
<evidence type="ECO:0000313" key="1">
    <source>
        <dbReference type="EMBL" id="RJK97301.1"/>
    </source>
</evidence>
<evidence type="ECO:0000313" key="2">
    <source>
        <dbReference type="Proteomes" id="UP000283587"/>
    </source>
</evidence>
<protein>
    <submittedName>
        <fullName evidence="1">Permease</fullName>
    </submittedName>
</protein>
<organism evidence="1 2">
    <name type="scientific">Paracoccus siganidrum</name>
    <dbReference type="NCBI Taxonomy" id="1276757"/>
    <lineage>
        <taxon>Bacteria</taxon>
        <taxon>Pseudomonadati</taxon>
        <taxon>Pseudomonadota</taxon>
        <taxon>Alphaproteobacteria</taxon>
        <taxon>Rhodobacterales</taxon>
        <taxon>Paracoccaceae</taxon>
        <taxon>Paracoccus</taxon>
    </lineage>
</organism>
<feature type="non-terminal residue" evidence="1">
    <location>
        <position position="1"/>
    </location>
</feature>